<dbReference type="InterPro" id="IPR002123">
    <property type="entry name" value="Plipid/glycerol_acylTrfase"/>
</dbReference>
<dbReference type="GO" id="GO:0003841">
    <property type="term" value="F:1-acylglycerol-3-phosphate O-acyltransferase activity"/>
    <property type="evidence" value="ECO:0007669"/>
    <property type="project" value="TreeGrafter"/>
</dbReference>
<name>A0A420KBY5_9BURK</name>
<dbReference type="GO" id="GO:0006654">
    <property type="term" value="P:phosphatidic acid biosynthetic process"/>
    <property type="evidence" value="ECO:0007669"/>
    <property type="project" value="TreeGrafter"/>
</dbReference>
<sequence>MLRVLRACWRVPRMLLHALLGLWVVALRFPRLAEEQQQARVQAWALGLLRCAGVTLELRGRPPRTGPVLLVANHLSWLDIPVMHAARYCRFIGKSDVQDWPIVGTLATAAGTLYIQRESRRDALRMVASMREALLRGEVLAVFPEGTTGDGRELLPFHANLLQAALAADVPVQPVGLRFVDGQSGATSFAPSFVGDESLLGSIWRTLSAPGITAVVHFGTPERAQGRDRRAWSQALHAAVDELRRR</sequence>
<reference evidence="7 8" key="1">
    <citation type="submission" date="2018-09" db="EMBL/GenBank/DDBJ databases">
        <title>Genome comparison of Alicycliphilus sp. BQ1, a polyurethanolytic bacterium, with its closest phylogenetic relatives Alicycliphilus denitrificans BC and K601, unable to attack polyurethane.</title>
        <authorList>
            <person name="Loza-Tavera H."/>
            <person name="Lozano L."/>
            <person name="Cevallos M."/>
            <person name="Maya-Lucas O."/>
            <person name="Garcia-Mena J."/>
            <person name="Hernandez J."/>
        </authorList>
    </citation>
    <scope>NUCLEOTIDE SEQUENCE [LARGE SCALE GENOMIC DNA]</scope>
    <source>
        <strain evidence="7 8">BQ1</strain>
    </source>
</reference>
<evidence type="ECO:0000256" key="5">
    <source>
        <dbReference type="ARBA" id="ARBA00023315"/>
    </source>
</evidence>
<evidence type="ECO:0000256" key="2">
    <source>
        <dbReference type="ARBA" id="ARBA00022516"/>
    </source>
</evidence>
<feature type="domain" description="Phospholipid/glycerol acyltransferase" evidence="6">
    <location>
        <begin position="68"/>
        <end position="180"/>
    </location>
</feature>
<dbReference type="SUPFAM" id="SSF69593">
    <property type="entry name" value="Glycerol-3-phosphate (1)-acyltransferase"/>
    <property type="match status" value="1"/>
</dbReference>
<dbReference type="RefSeq" id="WP_094438239.1">
    <property type="nucleotide sequence ID" value="NZ_NKDB02000002.1"/>
</dbReference>
<keyword evidence="5 7" id="KW-0012">Acyltransferase</keyword>
<comment type="caution">
    <text evidence="7">The sequence shown here is derived from an EMBL/GenBank/DDBJ whole genome shotgun (WGS) entry which is preliminary data.</text>
</comment>
<proteinExistence type="predicted"/>
<dbReference type="Pfam" id="PF01553">
    <property type="entry name" value="Acyltransferase"/>
    <property type="match status" value="1"/>
</dbReference>
<organism evidence="7 8">
    <name type="scientific">Alicycliphilus denitrificans</name>
    <dbReference type="NCBI Taxonomy" id="179636"/>
    <lineage>
        <taxon>Bacteria</taxon>
        <taxon>Pseudomonadati</taxon>
        <taxon>Pseudomonadota</taxon>
        <taxon>Betaproteobacteria</taxon>
        <taxon>Burkholderiales</taxon>
        <taxon>Comamonadaceae</taxon>
        <taxon>Alicycliphilus</taxon>
    </lineage>
</organism>
<evidence type="ECO:0000313" key="8">
    <source>
        <dbReference type="Proteomes" id="UP000216225"/>
    </source>
</evidence>
<keyword evidence="2" id="KW-0444">Lipid biosynthesis</keyword>
<evidence type="ECO:0000259" key="6">
    <source>
        <dbReference type="SMART" id="SM00563"/>
    </source>
</evidence>
<evidence type="ECO:0000256" key="4">
    <source>
        <dbReference type="ARBA" id="ARBA00023098"/>
    </source>
</evidence>
<dbReference type="AlphaFoldDB" id="A0A420KBY5"/>
<dbReference type="SMART" id="SM00563">
    <property type="entry name" value="PlsC"/>
    <property type="match status" value="1"/>
</dbReference>
<dbReference type="EMBL" id="NKDB02000002">
    <property type="protein sequence ID" value="RKJ96679.1"/>
    <property type="molecule type" value="Genomic_DNA"/>
</dbReference>
<keyword evidence="4" id="KW-0443">Lipid metabolism</keyword>
<dbReference type="PANTHER" id="PTHR10434">
    <property type="entry name" value="1-ACYL-SN-GLYCEROL-3-PHOSPHATE ACYLTRANSFERASE"/>
    <property type="match status" value="1"/>
</dbReference>
<dbReference type="PANTHER" id="PTHR10434:SF64">
    <property type="entry name" value="1-ACYL-SN-GLYCEROL-3-PHOSPHATE ACYLTRANSFERASE-RELATED"/>
    <property type="match status" value="1"/>
</dbReference>
<protein>
    <submittedName>
        <fullName evidence="7">1-acyl-sn-glycerol-3-phosphate acyltransferase</fullName>
    </submittedName>
</protein>
<dbReference type="Proteomes" id="UP000216225">
    <property type="component" value="Unassembled WGS sequence"/>
</dbReference>
<gene>
    <name evidence="7" type="ORF">CE154_011715</name>
</gene>
<keyword evidence="3 7" id="KW-0808">Transferase</keyword>
<comment type="pathway">
    <text evidence="1">Lipid metabolism.</text>
</comment>
<dbReference type="CDD" id="cd07989">
    <property type="entry name" value="LPLAT_AGPAT-like"/>
    <property type="match status" value="1"/>
</dbReference>
<evidence type="ECO:0000256" key="1">
    <source>
        <dbReference type="ARBA" id="ARBA00005189"/>
    </source>
</evidence>
<evidence type="ECO:0000256" key="3">
    <source>
        <dbReference type="ARBA" id="ARBA00022679"/>
    </source>
</evidence>
<accession>A0A420KBY5</accession>
<evidence type="ECO:0000313" key="7">
    <source>
        <dbReference type="EMBL" id="RKJ96679.1"/>
    </source>
</evidence>